<dbReference type="GO" id="GO:0022857">
    <property type="term" value="F:transmembrane transporter activity"/>
    <property type="evidence" value="ECO:0007669"/>
    <property type="project" value="InterPro"/>
</dbReference>
<feature type="transmembrane region" description="Helical" evidence="6">
    <location>
        <begin position="207"/>
        <end position="224"/>
    </location>
</feature>
<feature type="compositionally biased region" description="Polar residues" evidence="5">
    <location>
        <begin position="577"/>
        <end position="586"/>
    </location>
</feature>
<feature type="transmembrane region" description="Helical" evidence="6">
    <location>
        <begin position="439"/>
        <end position="459"/>
    </location>
</feature>
<evidence type="ECO:0000256" key="6">
    <source>
        <dbReference type="SAM" id="Phobius"/>
    </source>
</evidence>
<comment type="subcellular location">
    <subcellularLocation>
        <location evidence="1">Membrane</location>
        <topology evidence="1">Multi-pass membrane protein</topology>
    </subcellularLocation>
</comment>
<dbReference type="Gene3D" id="1.20.1250.20">
    <property type="entry name" value="MFS general substrate transporter like domains"/>
    <property type="match status" value="2"/>
</dbReference>
<proteinExistence type="predicted"/>
<accession>A0A835YXC6</accession>
<evidence type="ECO:0000313" key="9">
    <source>
        <dbReference type="Proteomes" id="UP000664859"/>
    </source>
</evidence>
<dbReference type="Proteomes" id="UP000664859">
    <property type="component" value="Unassembled WGS sequence"/>
</dbReference>
<reference evidence="8" key="1">
    <citation type="submission" date="2021-02" db="EMBL/GenBank/DDBJ databases">
        <title>First Annotated Genome of the Yellow-green Alga Tribonema minus.</title>
        <authorList>
            <person name="Mahan K.M."/>
        </authorList>
    </citation>
    <scope>NUCLEOTIDE SEQUENCE</scope>
    <source>
        <strain evidence="8">UTEX B ZZ1240</strain>
    </source>
</reference>
<feature type="compositionally biased region" description="Low complexity" evidence="5">
    <location>
        <begin position="555"/>
        <end position="565"/>
    </location>
</feature>
<feature type="transmembrane region" description="Helical" evidence="6">
    <location>
        <begin position="126"/>
        <end position="143"/>
    </location>
</feature>
<feature type="region of interest" description="Disordered" evidence="5">
    <location>
        <begin position="553"/>
        <end position="586"/>
    </location>
</feature>
<feature type="region of interest" description="Disordered" evidence="5">
    <location>
        <begin position="242"/>
        <end position="279"/>
    </location>
</feature>
<sequence>MSLKRRRSSRAAKESSMMVPQGVVLAGLANLAISFNIVNISLSVEVMRHLYKEVGTEVSLCASALLVGMILGQVVFGAMGDCLGRERALIYALQVCMVAALGSALLTSPAPVLGLDIYAQLTAWRFLLGTGAGGVYPLMAVIAKESATSTSTSTRAPGAMTPSTAMATVFSLQGWGYLLSPLTMLVLLRVPRTLDAAGEPTAALWRAHLGLGALPLAAVVALAYRQVGYVWVSVLASGSGVEQQQQQRQRRSSSSFGTASRSNSDAGASEQGQQTSSAAAHGGGGFWKLWHFLRNEPGLARLLAGTALPWLLFDVMFYGNNLFVPRVLEAVMGPATASTSPLIRAQSLDDLLLKAVALPGYIVAIVVIDHTGPKALQLLGFSAMAAAYAAIGLAFDTLPRHPRAALALYAATFLFANVGPNSTTFVLPSTLFREEVRASLSGVSGAAGKLGAILGSLAFDPLAERWGVAVILLICGGISLVALAVTAALVPGGGGGGSSGSGGGGGALSIAEQLAAALHAREALRPNQRAISLPRLRRLASALLPQGRYARVEQQEQGAPGAAVGEEGEKGGVRMLRQSSAPSELV</sequence>
<evidence type="ECO:0000256" key="4">
    <source>
        <dbReference type="ARBA" id="ARBA00023136"/>
    </source>
</evidence>
<dbReference type="InterPro" id="IPR036259">
    <property type="entry name" value="MFS_trans_sf"/>
</dbReference>
<evidence type="ECO:0000256" key="1">
    <source>
        <dbReference type="ARBA" id="ARBA00004141"/>
    </source>
</evidence>
<keyword evidence="2 6" id="KW-0812">Transmembrane</keyword>
<feature type="transmembrane region" description="Helical" evidence="6">
    <location>
        <begin position="54"/>
        <end position="76"/>
    </location>
</feature>
<comment type="caution">
    <text evidence="8">The sequence shown here is derived from an EMBL/GenBank/DDBJ whole genome shotgun (WGS) entry which is preliminary data.</text>
</comment>
<feature type="compositionally biased region" description="Low complexity" evidence="5">
    <location>
        <begin position="243"/>
        <end position="264"/>
    </location>
</feature>
<dbReference type="InterPro" id="IPR005828">
    <property type="entry name" value="MFS_sugar_transport-like"/>
</dbReference>
<feature type="transmembrane region" description="Helical" evidence="6">
    <location>
        <begin position="21"/>
        <end position="42"/>
    </location>
</feature>
<keyword evidence="3 6" id="KW-1133">Transmembrane helix</keyword>
<feature type="transmembrane region" description="Helical" evidence="6">
    <location>
        <begin position="465"/>
        <end position="490"/>
    </location>
</feature>
<organism evidence="8 9">
    <name type="scientific">Tribonema minus</name>
    <dbReference type="NCBI Taxonomy" id="303371"/>
    <lineage>
        <taxon>Eukaryota</taxon>
        <taxon>Sar</taxon>
        <taxon>Stramenopiles</taxon>
        <taxon>Ochrophyta</taxon>
        <taxon>PX clade</taxon>
        <taxon>Xanthophyceae</taxon>
        <taxon>Tribonematales</taxon>
        <taxon>Tribonemataceae</taxon>
        <taxon>Tribonema</taxon>
    </lineage>
</organism>
<dbReference type="Pfam" id="PF00083">
    <property type="entry name" value="Sugar_tr"/>
    <property type="match status" value="2"/>
</dbReference>
<dbReference type="InterPro" id="IPR020846">
    <property type="entry name" value="MFS_dom"/>
</dbReference>
<evidence type="ECO:0000256" key="2">
    <source>
        <dbReference type="ARBA" id="ARBA00022692"/>
    </source>
</evidence>
<dbReference type="SUPFAM" id="SSF103473">
    <property type="entry name" value="MFS general substrate transporter"/>
    <property type="match status" value="1"/>
</dbReference>
<dbReference type="EMBL" id="JAFCMP010000223">
    <property type="protein sequence ID" value="KAG5183181.1"/>
    <property type="molecule type" value="Genomic_DNA"/>
</dbReference>
<feature type="domain" description="Major facilitator superfamily (MFS) profile" evidence="7">
    <location>
        <begin position="22"/>
        <end position="494"/>
    </location>
</feature>
<dbReference type="OrthoDB" id="433512at2759"/>
<keyword evidence="4 6" id="KW-0472">Membrane</keyword>
<feature type="transmembrane region" description="Helical" evidence="6">
    <location>
        <begin position="164"/>
        <end position="187"/>
    </location>
</feature>
<protein>
    <submittedName>
        <fullName evidence="8">Major facilitator superfamily domain-containing protein</fullName>
    </submittedName>
</protein>
<evidence type="ECO:0000256" key="3">
    <source>
        <dbReference type="ARBA" id="ARBA00022989"/>
    </source>
</evidence>
<dbReference type="PANTHER" id="PTHR24064">
    <property type="entry name" value="SOLUTE CARRIER FAMILY 22 MEMBER"/>
    <property type="match status" value="1"/>
</dbReference>
<dbReference type="GO" id="GO:0016020">
    <property type="term" value="C:membrane"/>
    <property type="evidence" value="ECO:0007669"/>
    <property type="project" value="UniProtKB-SubCell"/>
</dbReference>
<feature type="transmembrane region" description="Helical" evidence="6">
    <location>
        <begin position="375"/>
        <end position="395"/>
    </location>
</feature>
<feature type="transmembrane region" description="Helical" evidence="6">
    <location>
        <begin position="351"/>
        <end position="368"/>
    </location>
</feature>
<name>A0A835YXC6_9STRA</name>
<evidence type="ECO:0000259" key="7">
    <source>
        <dbReference type="PROSITE" id="PS50850"/>
    </source>
</evidence>
<keyword evidence="9" id="KW-1185">Reference proteome</keyword>
<gene>
    <name evidence="8" type="ORF">JKP88DRAFT_317476</name>
</gene>
<dbReference type="AlphaFoldDB" id="A0A835YXC6"/>
<evidence type="ECO:0000256" key="5">
    <source>
        <dbReference type="SAM" id="MobiDB-lite"/>
    </source>
</evidence>
<feature type="transmembrane region" description="Helical" evidence="6">
    <location>
        <begin position="407"/>
        <end position="427"/>
    </location>
</feature>
<feature type="transmembrane region" description="Helical" evidence="6">
    <location>
        <begin position="88"/>
        <end position="106"/>
    </location>
</feature>
<dbReference type="PROSITE" id="PS50850">
    <property type="entry name" value="MFS"/>
    <property type="match status" value="1"/>
</dbReference>
<evidence type="ECO:0000313" key="8">
    <source>
        <dbReference type="EMBL" id="KAG5183181.1"/>
    </source>
</evidence>